<evidence type="ECO:0000313" key="12">
    <source>
        <dbReference type="Proteomes" id="UP000651977"/>
    </source>
</evidence>
<evidence type="ECO:0000256" key="3">
    <source>
        <dbReference type="ARBA" id="ARBA00009620"/>
    </source>
</evidence>
<evidence type="ECO:0000256" key="1">
    <source>
        <dbReference type="ARBA" id="ARBA00004007"/>
    </source>
</evidence>
<keyword evidence="8" id="KW-0186">Copper</keyword>
<evidence type="ECO:0000256" key="8">
    <source>
        <dbReference type="ARBA" id="ARBA00023008"/>
    </source>
</evidence>
<comment type="function">
    <text evidence="1">Exerts its effect at some terminal stage of cytochrome c oxidase synthesis, probably by being involved in the insertion of the copper B into subunit I.</text>
</comment>
<accession>A0ABQ1I4L1</accession>
<evidence type="ECO:0000256" key="10">
    <source>
        <dbReference type="SAM" id="Phobius"/>
    </source>
</evidence>
<dbReference type="SUPFAM" id="SSF110111">
    <property type="entry name" value="Ctag/Cox11"/>
    <property type="match status" value="1"/>
</dbReference>
<reference evidence="12" key="1">
    <citation type="journal article" date="2019" name="Int. J. Syst. Evol. Microbiol.">
        <title>The Global Catalogue of Microorganisms (GCM) 10K type strain sequencing project: providing services to taxonomists for standard genome sequencing and annotation.</title>
        <authorList>
            <consortium name="The Broad Institute Genomics Platform"/>
            <consortium name="The Broad Institute Genome Sequencing Center for Infectious Disease"/>
            <person name="Wu L."/>
            <person name="Ma J."/>
        </authorList>
    </citation>
    <scope>NUCLEOTIDE SEQUENCE [LARGE SCALE GENOMIC DNA]</scope>
    <source>
        <strain evidence="12">CGMCC 1.10131</strain>
    </source>
</reference>
<dbReference type="Proteomes" id="UP000651977">
    <property type="component" value="Unassembled WGS sequence"/>
</dbReference>
<comment type="caution">
    <text evidence="11">The sequence shown here is derived from an EMBL/GenBank/DDBJ whole genome shotgun (WGS) entry which is preliminary data.</text>
</comment>
<dbReference type="EMBL" id="BMDY01000016">
    <property type="protein sequence ID" value="GGB11745.1"/>
    <property type="molecule type" value="Genomic_DNA"/>
</dbReference>
<organism evidence="11 12">
    <name type="scientific">Agarivorans gilvus</name>
    <dbReference type="NCBI Taxonomy" id="680279"/>
    <lineage>
        <taxon>Bacteria</taxon>
        <taxon>Pseudomonadati</taxon>
        <taxon>Pseudomonadota</taxon>
        <taxon>Gammaproteobacteria</taxon>
        <taxon>Alteromonadales</taxon>
        <taxon>Alteromonadaceae</taxon>
        <taxon>Agarivorans</taxon>
    </lineage>
</organism>
<sequence>MAGHRRLVLRLLLVVVAMFGFGFALVPLYDVFCKVTGINGKTAKQASEASLGVDQQRSITVEFISYVPRALNWQFGPQQSHVTVHPGETLKVNFSASNLSGQRGTVQAVPSVSPGLAANHLQKVSCFCFEQQTLEPGQQQEMPLLFYVDPALPKDITTLTLAYTLFAVEEQPVDKNTATAQLSANGELSNDAAL</sequence>
<proteinExistence type="inferred from homology"/>
<dbReference type="Gene3D" id="2.60.370.10">
    <property type="entry name" value="Ctag/Cox11"/>
    <property type="match status" value="1"/>
</dbReference>
<dbReference type="Pfam" id="PF04442">
    <property type="entry name" value="CtaG_Cox11"/>
    <property type="match status" value="1"/>
</dbReference>
<keyword evidence="12" id="KW-1185">Reference proteome</keyword>
<keyword evidence="7 10" id="KW-1133">Transmembrane helix</keyword>
<comment type="subcellular location">
    <subcellularLocation>
        <location evidence="2">Cell inner membrane</location>
        <topology evidence="2">Single-pass type II membrane protein</topology>
        <orientation evidence="2">Periplasmic side</orientation>
    </subcellularLocation>
</comment>
<evidence type="ECO:0000313" key="11">
    <source>
        <dbReference type="EMBL" id="GGB11745.1"/>
    </source>
</evidence>
<keyword evidence="9 10" id="KW-0472">Membrane</keyword>
<name>A0ABQ1I4L1_9ALTE</name>
<dbReference type="InterPro" id="IPR023471">
    <property type="entry name" value="CtaG/Cox11_dom_sf"/>
</dbReference>
<protein>
    <recommendedName>
        <fullName evidence="4">Cytochrome c oxidase assembly protein CtaG</fullName>
    </recommendedName>
</protein>
<evidence type="ECO:0000256" key="7">
    <source>
        <dbReference type="ARBA" id="ARBA00022989"/>
    </source>
</evidence>
<dbReference type="PANTHER" id="PTHR21320">
    <property type="entry name" value="CYTOCHROME C OXIDASE ASSEMBLY PROTEIN COX11-RELATED"/>
    <property type="match status" value="1"/>
</dbReference>
<gene>
    <name evidence="11" type="primary">ctaG</name>
    <name evidence="11" type="ORF">GCM10007414_26540</name>
</gene>
<evidence type="ECO:0000256" key="6">
    <source>
        <dbReference type="ARBA" id="ARBA00022968"/>
    </source>
</evidence>
<comment type="similarity">
    <text evidence="3">Belongs to the COX11/CtaG family.</text>
</comment>
<evidence type="ECO:0000256" key="5">
    <source>
        <dbReference type="ARBA" id="ARBA00022692"/>
    </source>
</evidence>
<keyword evidence="6" id="KW-0735">Signal-anchor</keyword>
<dbReference type="NCBIfam" id="NF003465">
    <property type="entry name" value="PRK05089.1"/>
    <property type="match status" value="1"/>
</dbReference>
<keyword evidence="5 10" id="KW-0812">Transmembrane</keyword>
<evidence type="ECO:0000256" key="4">
    <source>
        <dbReference type="ARBA" id="ARBA00015384"/>
    </source>
</evidence>
<dbReference type="InterPro" id="IPR007533">
    <property type="entry name" value="Cyt_c_oxidase_assmbl_CtaG"/>
</dbReference>
<feature type="transmembrane region" description="Helical" evidence="10">
    <location>
        <begin position="7"/>
        <end position="29"/>
    </location>
</feature>
<dbReference type="PIRSF" id="PIRSF005413">
    <property type="entry name" value="COX11"/>
    <property type="match status" value="1"/>
</dbReference>
<dbReference type="PANTHER" id="PTHR21320:SF3">
    <property type="entry name" value="CYTOCHROME C OXIDASE ASSEMBLY PROTEIN COX11, MITOCHONDRIAL-RELATED"/>
    <property type="match status" value="1"/>
</dbReference>
<evidence type="ECO:0000256" key="2">
    <source>
        <dbReference type="ARBA" id="ARBA00004382"/>
    </source>
</evidence>
<evidence type="ECO:0000256" key="9">
    <source>
        <dbReference type="ARBA" id="ARBA00023136"/>
    </source>
</evidence>
<dbReference type="RefSeq" id="WP_055733853.1">
    <property type="nucleotide sequence ID" value="NZ_BMDY01000016.1"/>
</dbReference>